<keyword evidence="3" id="KW-1185">Reference proteome</keyword>
<reference evidence="2" key="1">
    <citation type="submission" date="2020-05" db="EMBL/GenBank/DDBJ databases">
        <title>Genomic Encyclopedia of Type Strains, Phase IV (KMG-V): Genome sequencing to study the core and pangenomes of soil and plant-associated prokaryotes.</title>
        <authorList>
            <person name="Whitman W."/>
        </authorList>
    </citation>
    <scope>NUCLEOTIDE SEQUENCE</scope>
    <source>
        <strain evidence="2">16F</strain>
    </source>
</reference>
<dbReference type="EMBL" id="JABSNO010000002">
    <property type="protein sequence ID" value="NRS91258.1"/>
    <property type="molecule type" value="Genomic_DNA"/>
</dbReference>
<evidence type="ECO:0000256" key="1">
    <source>
        <dbReference type="SAM" id="Phobius"/>
    </source>
</evidence>
<evidence type="ECO:0000313" key="2">
    <source>
        <dbReference type="EMBL" id="NRS91258.1"/>
    </source>
</evidence>
<sequence length="92" mass="10553">MKKLKILKNEVRLQMVLSAIAAIICLVILGSEGKHEAGIIYFASLFLIGIFNVMGFIVRSFLIDHKFNKIYSYSVIGFFVLFYILLQIDEDF</sequence>
<dbReference type="AlphaFoldDB" id="A0A8J8G4E4"/>
<feature type="transmembrane region" description="Helical" evidence="1">
    <location>
        <begin position="37"/>
        <end position="58"/>
    </location>
</feature>
<organism evidence="2 3">
    <name type="scientific">Frigoriflavimonas asaccharolytica</name>
    <dbReference type="NCBI Taxonomy" id="2735899"/>
    <lineage>
        <taxon>Bacteria</taxon>
        <taxon>Pseudomonadati</taxon>
        <taxon>Bacteroidota</taxon>
        <taxon>Flavobacteriia</taxon>
        <taxon>Flavobacteriales</taxon>
        <taxon>Weeksellaceae</taxon>
        <taxon>Frigoriflavimonas</taxon>
    </lineage>
</organism>
<keyword evidence="1" id="KW-1133">Transmembrane helix</keyword>
<gene>
    <name evidence="2" type="ORF">HNQ03_000324</name>
</gene>
<dbReference type="RefSeq" id="WP_173777895.1">
    <property type="nucleotide sequence ID" value="NZ_JABSNO010000002.1"/>
</dbReference>
<name>A0A8J8G4E4_9FLAO</name>
<evidence type="ECO:0000313" key="3">
    <source>
        <dbReference type="Proteomes" id="UP000610746"/>
    </source>
</evidence>
<feature type="transmembrane region" description="Helical" evidence="1">
    <location>
        <begin position="12"/>
        <end position="31"/>
    </location>
</feature>
<keyword evidence="1" id="KW-0812">Transmembrane</keyword>
<feature type="transmembrane region" description="Helical" evidence="1">
    <location>
        <begin position="70"/>
        <end position="88"/>
    </location>
</feature>
<comment type="caution">
    <text evidence="2">The sequence shown here is derived from an EMBL/GenBank/DDBJ whole genome shotgun (WGS) entry which is preliminary data.</text>
</comment>
<keyword evidence="1" id="KW-0472">Membrane</keyword>
<dbReference type="Proteomes" id="UP000610746">
    <property type="component" value="Unassembled WGS sequence"/>
</dbReference>
<protein>
    <submittedName>
        <fullName evidence="2">Uncharacterized protein</fullName>
    </submittedName>
</protein>
<accession>A0A8J8G4E4</accession>
<proteinExistence type="predicted"/>